<feature type="chain" id="PRO_5042184256" evidence="1">
    <location>
        <begin position="16"/>
        <end position="192"/>
    </location>
</feature>
<comment type="caution">
    <text evidence="2">The sequence shown here is derived from an EMBL/GenBank/DDBJ whole genome shotgun (WGS) entry which is preliminary data.</text>
</comment>
<evidence type="ECO:0000256" key="1">
    <source>
        <dbReference type="SAM" id="SignalP"/>
    </source>
</evidence>
<proteinExistence type="predicted"/>
<evidence type="ECO:0000313" key="3">
    <source>
        <dbReference type="Proteomes" id="UP001194468"/>
    </source>
</evidence>
<keyword evidence="1" id="KW-0732">Signal</keyword>
<accession>A0AAD4C868</accession>
<reference evidence="2" key="1">
    <citation type="submission" date="2019-10" db="EMBL/GenBank/DDBJ databases">
        <authorList>
            <consortium name="DOE Joint Genome Institute"/>
            <person name="Kuo A."/>
            <person name="Miyauchi S."/>
            <person name="Kiss E."/>
            <person name="Drula E."/>
            <person name="Kohler A."/>
            <person name="Sanchez-Garcia M."/>
            <person name="Andreopoulos B."/>
            <person name="Barry K.W."/>
            <person name="Bonito G."/>
            <person name="Buee M."/>
            <person name="Carver A."/>
            <person name="Chen C."/>
            <person name="Cichocki N."/>
            <person name="Clum A."/>
            <person name="Culley D."/>
            <person name="Crous P.W."/>
            <person name="Fauchery L."/>
            <person name="Girlanda M."/>
            <person name="Hayes R."/>
            <person name="Keri Z."/>
            <person name="LaButti K."/>
            <person name="Lipzen A."/>
            <person name="Lombard V."/>
            <person name="Magnuson J."/>
            <person name="Maillard F."/>
            <person name="Morin E."/>
            <person name="Murat C."/>
            <person name="Nolan M."/>
            <person name="Ohm R."/>
            <person name="Pangilinan J."/>
            <person name="Pereira M."/>
            <person name="Perotto S."/>
            <person name="Peter M."/>
            <person name="Riley R."/>
            <person name="Sitrit Y."/>
            <person name="Stielow B."/>
            <person name="Szollosi G."/>
            <person name="Zifcakova L."/>
            <person name="Stursova M."/>
            <person name="Spatafora J.W."/>
            <person name="Tedersoo L."/>
            <person name="Vaario L.-M."/>
            <person name="Yamada A."/>
            <person name="Yan M."/>
            <person name="Wang P."/>
            <person name="Xu J."/>
            <person name="Bruns T."/>
            <person name="Baldrian P."/>
            <person name="Vilgalys R."/>
            <person name="Henrissat B."/>
            <person name="Grigoriev I.V."/>
            <person name="Hibbett D."/>
            <person name="Nagy L.G."/>
            <person name="Martin F.M."/>
        </authorList>
    </citation>
    <scope>NUCLEOTIDE SEQUENCE</scope>
    <source>
        <strain evidence="2">BED1</strain>
    </source>
</reference>
<reference evidence="2" key="2">
    <citation type="journal article" date="2020" name="Nat. Commun.">
        <title>Large-scale genome sequencing of mycorrhizal fungi provides insights into the early evolution of symbiotic traits.</title>
        <authorList>
            <person name="Miyauchi S."/>
            <person name="Kiss E."/>
            <person name="Kuo A."/>
            <person name="Drula E."/>
            <person name="Kohler A."/>
            <person name="Sanchez-Garcia M."/>
            <person name="Morin E."/>
            <person name="Andreopoulos B."/>
            <person name="Barry K.W."/>
            <person name="Bonito G."/>
            <person name="Buee M."/>
            <person name="Carver A."/>
            <person name="Chen C."/>
            <person name="Cichocki N."/>
            <person name="Clum A."/>
            <person name="Culley D."/>
            <person name="Crous P.W."/>
            <person name="Fauchery L."/>
            <person name="Girlanda M."/>
            <person name="Hayes R.D."/>
            <person name="Keri Z."/>
            <person name="LaButti K."/>
            <person name="Lipzen A."/>
            <person name="Lombard V."/>
            <person name="Magnuson J."/>
            <person name="Maillard F."/>
            <person name="Murat C."/>
            <person name="Nolan M."/>
            <person name="Ohm R.A."/>
            <person name="Pangilinan J."/>
            <person name="Pereira M.F."/>
            <person name="Perotto S."/>
            <person name="Peter M."/>
            <person name="Pfister S."/>
            <person name="Riley R."/>
            <person name="Sitrit Y."/>
            <person name="Stielow J.B."/>
            <person name="Szollosi G."/>
            <person name="Zifcakova L."/>
            <person name="Stursova M."/>
            <person name="Spatafora J.W."/>
            <person name="Tedersoo L."/>
            <person name="Vaario L.M."/>
            <person name="Yamada A."/>
            <person name="Yan M."/>
            <person name="Wang P."/>
            <person name="Xu J."/>
            <person name="Bruns T."/>
            <person name="Baldrian P."/>
            <person name="Vilgalys R."/>
            <person name="Dunand C."/>
            <person name="Henrissat B."/>
            <person name="Grigoriev I.V."/>
            <person name="Hibbett D."/>
            <person name="Nagy L.G."/>
            <person name="Martin F.M."/>
        </authorList>
    </citation>
    <scope>NUCLEOTIDE SEQUENCE</scope>
    <source>
        <strain evidence="2">BED1</strain>
    </source>
</reference>
<feature type="signal peptide" evidence="1">
    <location>
        <begin position="1"/>
        <end position="15"/>
    </location>
</feature>
<name>A0AAD4C868_BOLED</name>
<dbReference type="EMBL" id="WHUW01000001">
    <property type="protein sequence ID" value="KAF8452007.1"/>
    <property type="molecule type" value="Genomic_DNA"/>
</dbReference>
<keyword evidence="3" id="KW-1185">Reference proteome</keyword>
<sequence>MTLLSLFMTSTGVFCFVPISQRLTESGIIHTSESNRWQFQGLPCILAQTLYAHIEEKFQILLPADKIGNDCSEAEGYHTQPPDGAFVTDQELVMPCADSDGSASPIECCPGHSPLQSIPVDTFYGHESTSFISDSTLCDNCDALLRREIPPDHIPSVIRALALFEAQDRLADVVFNEYEVVALTNAFSMLRL</sequence>
<protein>
    <submittedName>
        <fullName evidence="2">Uncharacterized protein</fullName>
    </submittedName>
</protein>
<dbReference type="AlphaFoldDB" id="A0AAD4C868"/>
<gene>
    <name evidence="2" type="ORF">L210DRAFT_3638569</name>
</gene>
<organism evidence="2 3">
    <name type="scientific">Boletus edulis BED1</name>
    <dbReference type="NCBI Taxonomy" id="1328754"/>
    <lineage>
        <taxon>Eukaryota</taxon>
        <taxon>Fungi</taxon>
        <taxon>Dikarya</taxon>
        <taxon>Basidiomycota</taxon>
        <taxon>Agaricomycotina</taxon>
        <taxon>Agaricomycetes</taxon>
        <taxon>Agaricomycetidae</taxon>
        <taxon>Boletales</taxon>
        <taxon>Boletineae</taxon>
        <taxon>Boletaceae</taxon>
        <taxon>Boletoideae</taxon>
        <taxon>Boletus</taxon>
    </lineage>
</organism>
<dbReference type="Proteomes" id="UP001194468">
    <property type="component" value="Unassembled WGS sequence"/>
</dbReference>
<evidence type="ECO:0000313" key="2">
    <source>
        <dbReference type="EMBL" id="KAF8452007.1"/>
    </source>
</evidence>